<dbReference type="Gene3D" id="3.40.50.1820">
    <property type="entry name" value="alpha/beta hydrolase"/>
    <property type="match status" value="1"/>
</dbReference>
<sequence length="688" mass="75831">MKGLSWIDAVVPDPGKYQWVKGQFTGVEQDASERTYMVGIPHLMPGTIIFVHGVNSEGEWYGDAAAQFCLGLNYRLGRTDLTSATVDPVSKRFKDKTEAGKKPNSPIIPFYWGYSAARDAQKQIVKKEVVGSPDAITDQYGNPLERDGSWGGGPFQNGTNDLLSFWRKEGFNPKIGLIDVNWINPVLGRKLTPCPPRLYYAHAARRLAHLVSTIRTDFPNEPINIVAHSQGTMVALCALFYGKQSGLRGPDTVILNSSPYRFDTFATDFLTAANGGKEVQSAAARLKTFANAAAIVNESKTQFTYRPAPDAACTREHTPAHIHDDVIFIHQPADNPDWRAEIGAAPVKGELRWWSVPQHKRDNRGKLFVNFNPADRVIGVSAVEGIGWRGLPTKYFDAGNNQLGANVMQRLFVRGSNNDHNPAVGARTGYKQRYFYSQMERTQAASGDAGVQWRTGSGGALITENENWHYLDGNSPNTQWRVASERMLLVTTVHGDLSPRGDHGESESVYINAPVVPEPAVLGDDFDAKAVLFSGAARPAKGDQPAIEANTEQQATWKEFLKYQDREKLPATKQKVPCVDACGLPSTRYETDLELAQRLEQKVGQEVVSPTNHAQILRYGVDGAGPVSQVLSYDLTVGQGYAFHDEAYWNYLLDLADWKRSDPYFKSGALDPQAEAMPPGIDPETVSS</sequence>
<dbReference type="KEGG" id="rhy:RD110_00285"/>
<dbReference type="Pfam" id="PF11678">
    <property type="entry name" value="Tle3_C"/>
    <property type="match status" value="1"/>
</dbReference>
<keyword evidence="5" id="KW-1185">Reference proteome</keyword>
<dbReference type="OrthoDB" id="8829067at2"/>
<dbReference type="InterPro" id="IPR056221">
    <property type="entry name" value="Tle3_ab_dom"/>
</dbReference>
<protein>
    <recommendedName>
        <fullName evidence="6">DUF3274 domain-containing protein</fullName>
    </recommendedName>
</protein>
<gene>
    <name evidence="4" type="ORF">RD110_00285</name>
</gene>
<dbReference type="SUPFAM" id="SSF53474">
    <property type="entry name" value="alpha/beta-Hydrolases"/>
    <property type="match status" value="1"/>
</dbReference>
<dbReference type="AlphaFoldDB" id="A0A1P8JQ21"/>
<dbReference type="EMBL" id="CP019236">
    <property type="protein sequence ID" value="APW35844.1"/>
    <property type="molecule type" value="Genomic_DNA"/>
</dbReference>
<dbReference type="ESTHER" id="9burk-a0a1p8jq21">
    <property type="family name" value="T6SS-TLE3"/>
</dbReference>
<evidence type="ECO:0000259" key="3">
    <source>
        <dbReference type="Pfam" id="PF24322"/>
    </source>
</evidence>
<dbReference type="InterPro" id="IPR021692">
    <property type="entry name" value="Tle3_C"/>
</dbReference>
<feature type="domain" description="T6SS Tle3 phospholipase effector alpha/beta" evidence="3">
    <location>
        <begin position="44"/>
        <end position="392"/>
    </location>
</feature>
<proteinExistence type="predicted"/>
<dbReference type="Proteomes" id="UP000186609">
    <property type="component" value="Chromosome"/>
</dbReference>
<evidence type="ECO:0008006" key="6">
    <source>
        <dbReference type="Google" id="ProtNLM"/>
    </source>
</evidence>
<evidence type="ECO:0000259" key="2">
    <source>
        <dbReference type="Pfam" id="PF11678"/>
    </source>
</evidence>
<feature type="domain" description="Antibacterial effector protein Tle3 C-terminal" evidence="2">
    <location>
        <begin position="548"/>
        <end position="666"/>
    </location>
</feature>
<accession>A0A1P8JQ21</accession>
<organism evidence="4 5">
    <name type="scientific">Rhodoferax koreensis</name>
    <dbReference type="NCBI Taxonomy" id="1842727"/>
    <lineage>
        <taxon>Bacteria</taxon>
        <taxon>Pseudomonadati</taxon>
        <taxon>Pseudomonadota</taxon>
        <taxon>Betaproteobacteria</taxon>
        <taxon>Burkholderiales</taxon>
        <taxon>Comamonadaceae</taxon>
        <taxon>Rhodoferax</taxon>
    </lineage>
</organism>
<evidence type="ECO:0000313" key="4">
    <source>
        <dbReference type="EMBL" id="APW35844.1"/>
    </source>
</evidence>
<name>A0A1P8JQ21_9BURK</name>
<feature type="region of interest" description="Disordered" evidence="1">
    <location>
        <begin position="669"/>
        <end position="688"/>
    </location>
</feature>
<reference evidence="4 5" key="1">
    <citation type="submission" date="2017-01" db="EMBL/GenBank/DDBJ databases">
        <authorList>
            <person name="Mah S.A."/>
            <person name="Swanson W.J."/>
            <person name="Moy G.W."/>
            <person name="Vacquier V.D."/>
        </authorList>
    </citation>
    <scope>NUCLEOTIDE SEQUENCE [LARGE SCALE GENOMIC DNA]</scope>
    <source>
        <strain evidence="4 5">DCY110</strain>
    </source>
</reference>
<dbReference type="STRING" id="1842727.RD110_00285"/>
<dbReference type="InterPro" id="IPR029058">
    <property type="entry name" value="AB_hydrolase_fold"/>
</dbReference>
<dbReference type="Pfam" id="PF24322">
    <property type="entry name" value="Tle3"/>
    <property type="match status" value="1"/>
</dbReference>
<evidence type="ECO:0000313" key="5">
    <source>
        <dbReference type="Proteomes" id="UP000186609"/>
    </source>
</evidence>
<evidence type="ECO:0000256" key="1">
    <source>
        <dbReference type="SAM" id="MobiDB-lite"/>
    </source>
</evidence>
<dbReference type="RefSeq" id="WP_076195619.1">
    <property type="nucleotide sequence ID" value="NZ_CP019236.1"/>
</dbReference>